<comment type="caution">
    <text evidence="4">The sequence shown here is derived from an EMBL/GenBank/DDBJ whole genome shotgun (WGS) entry which is preliminary data.</text>
</comment>
<proteinExistence type="predicted"/>
<dbReference type="OrthoDB" id="5597489at2759"/>
<keyword evidence="2" id="KW-1133">Transmembrane helix</keyword>
<protein>
    <recommendedName>
        <fullName evidence="3">DUF7719 domain-containing protein</fullName>
    </recommendedName>
</protein>
<feature type="transmembrane region" description="Helical" evidence="2">
    <location>
        <begin position="61"/>
        <end position="82"/>
    </location>
</feature>
<accession>A0A8H5HR33</accession>
<dbReference type="EMBL" id="JAACJP010000001">
    <property type="protein sequence ID" value="KAF5387887.1"/>
    <property type="molecule type" value="Genomic_DNA"/>
</dbReference>
<feature type="region of interest" description="Disordered" evidence="1">
    <location>
        <begin position="1"/>
        <end position="26"/>
    </location>
</feature>
<keyword evidence="2" id="KW-0812">Transmembrane</keyword>
<sequence>MARSRKSKHSQVDSSEEPTGTTEIPEDEQWRLINDSGILNKLTIPRANDSDEEALPLAEEIFNAIVMIIPISSLLLLMEILIHFQYGKHPTWDALVDRMGSGVPIISIFVFYTTHYKAYRKMQLFLFVLGILSGSRMLYLLNRGSWLVNMRQVPSNC</sequence>
<dbReference type="InterPro" id="IPR056136">
    <property type="entry name" value="DUF7719"/>
</dbReference>
<keyword evidence="2" id="KW-0472">Membrane</keyword>
<dbReference type="PANTHER" id="PTHR37846">
    <property type="entry name" value="YALI0B21296P"/>
    <property type="match status" value="1"/>
</dbReference>
<reference evidence="4 5" key="1">
    <citation type="journal article" date="2020" name="ISME J.">
        <title>Uncovering the hidden diversity of litter-decomposition mechanisms in mushroom-forming fungi.</title>
        <authorList>
            <person name="Floudas D."/>
            <person name="Bentzer J."/>
            <person name="Ahren D."/>
            <person name="Johansson T."/>
            <person name="Persson P."/>
            <person name="Tunlid A."/>
        </authorList>
    </citation>
    <scope>NUCLEOTIDE SEQUENCE [LARGE SCALE GENOMIC DNA]</scope>
    <source>
        <strain evidence="4 5">CBS 661.87</strain>
    </source>
</reference>
<name>A0A8H5HR33_9AGAR</name>
<dbReference type="AlphaFoldDB" id="A0A8H5HR33"/>
<evidence type="ECO:0000313" key="4">
    <source>
        <dbReference type="EMBL" id="KAF5387887.1"/>
    </source>
</evidence>
<evidence type="ECO:0000259" key="3">
    <source>
        <dbReference type="Pfam" id="PF24841"/>
    </source>
</evidence>
<dbReference type="PANTHER" id="PTHR37846:SF1">
    <property type="entry name" value="DEACETYLASE-LIKE PROTEIN"/>
    <property type="match status" value="1"/>
</dbReference>
<organism evidence="4 5">
    <name type="scientific">Tricholomella constricta</name>
    <dbReference type="NCBI Taxonomy" id="117010"/>
    <lineage>
        <taxon>Eukaryota</taxon>
        <taxon>Fungi</taxon>
        <taxon>Dikarya</taxon>
        <taxon>Basidiomycota</taxon>
        <taxon>Agaricomycotina</taxon>
        <taxon>Agaricomycetes</taxon>
        <taxon>Agaricomycetidae</taxon>
        <taxon>Agaricales</taxon>
        <taxon>Tricholomatineae</taxon>
        <taxon>Lyophyllaceae</taxon>
        <taxon>Tricholomella</taxon>
    </lineage>
</organism>
<dbReference type="Proteomes" id="UP000565441">
    <property type="component" value="Unassembled WGS sequence"/>
</dbReference>
<dbReference type="Pfam" id="PF24841">
    <property type="entry name" value="DUF7719"/>
    <property type="match status" value="1"/>
</dbReference>
<feature type="transmembrane region" description="Helical" evidence="2">
    <location>
        <begin position="124"/>
        <end position="141"/>
    </location>
</feature>
<keyword evidence="5" id="KW-1185">Reference proteome</keyword>
<gene>
    <name evidence="4" type="ORF">D9615_000338</name>
</gene>
<evidence type="ECO:0000256" key="2">
    <source>
        <dbReference type="SAM" id="Phobius"/>
    </source>
</evidence>
<evidence type="ECO:0000256" key="1">
    <source>
        <dbReference type="SAM" id="MobiDB-lite"/>
    </source>
</evidence>
<feature type="domain" description="DUF7719" evidence="3">
    <location>
        <begin position="122"/>
        <end position="155"/>
    </location>
</feature>
<evidence type="ECO:0000313" key="5">
    <source>
        <dbReference type="Proteomes" id="UP000565441"/>
    </source>
</evidence>
<feature type="transmembrane region" description="Helical" evidence="2">
    <location>
        <begin position="94"/>
        <end position="112"/>
    </location>
</feature>